<dbReference type="Proteomes" id="UP000306584">
    <property type="component" value="Unassembled WGS sequence"/>
</dbReference>
<evidence type="ECO:0000256" key="1">
    <source>
        <dbReference type="SAM" id="MobiDB-lite"/>
    </source>
</evidence>
<comment type="caution">
    <text evidence="2">The sequence shown here is derived from an EMBL/GenBank/DDBJ whole genome shotgun (WGS) entry which is preliminary data.</text>
</comment>
<gene>
    <name evidence="2" type="ORF">D6D01_09922</name>
</gene>
<feature type="region of interest" description="Disordered" evidence="1">
    <location>
        <begin position="349"/>
        <end position="422"/>
    </location>
</feature>
<dbReference type="EMBL" id="QZBD01000771">
    <property type="protein sequence ID" value="THY06198.1"/>
    <property type="molecule type" value="Genomic_DNA"/>
</dbReference>
<dbReference type="AlphaFoldDB" id="A0A4S9JVG6"/>
<name>A0A4S9JVG6_AURPU</name>
<reference evidence="2 3" key="1">
    <citation type="submission" date="2018-10" db="EMBL/GenBank/DDBJ databases">
        <title>Fifty Aureobasidium pullulans genomes reveal a recombining polyextremotolerant generalist.</title>
        <authorList>
            <person name="Gostincar C."/>
            <person name="Turk M."/>
            <person name="Zajc J."/>
            <person name="Gunde-Cimerman N."/>
        </authorList>
    </citation>
    <scope>NUCLEOTIDE SEQUENCE [LARGE SCALE GENOMIC DNA]</scope>
    <source>
        <strain evidence="2 3">EXF-6604</strain>
    </source>
</reference>
<organism evidence="2 3">
    <name type="scientific">Aureobasidium pullulans</name>
    <name type="common">Black yeast</name>
    <name type="synonym">Pullularia pullulans</name>
    <dbReference type="NCBI Taxonomy" id="5580"/>
    <lineage>
        <taxon>Eukaryota</taxon>
        <taxon>Fungi</taxon>
        <taxon>Dikarya</taxon>
        <taxon>Ascomycota</taxon>
        <taxon>Pezizomycotina</taxon>
        <taxon>Dothideomycetes</taxon>
        <taxon>Dothideomycetidae</taxon>
        <taxon>Dothideales</taxon>
        <taxon>Saccotheciaceae</taxon>
        <taxon>Aureobasidium</taxon>
    </lineage>
</organism>
<evidence type="ECO:0000313" key="2">
    <source>
        <dbReference type="EMBL" id="THY06198.1"/>
    </source>
</evidence>
<evidence type="ECO:0000313" key="3">
    <source>
        <dbReference type="Proteomes" id="UP000306584"/>
    </source>
</evidence>
<evidence type="ECO:0008006" key="4">
    <source>
        <dbReference type="Google" id="ProtNLM"/>
    </source>
</evidence>
<feature type="compositionally biased region" description="Low complexity" evidence="1">
    <location>
        <begin position="393"/>
        <end position="405"/>
    </location>
</feature>
<proteinExistence type="predicted"/>
<sequence>MESLPPELMARIFSIVAVKEKKLTPYAKISRAWQRTVEQHTFSHLSFSSDELDRFNFTVIGSPYIHRRTAIRRVDFGVRLPDYNDNACGRFERQADRQINDKAFGKALADLFTLLQGIDAGDGCRPIDLHLLHFYSALDINRRNEETLRAQKMAKASGKRQDLFELRYRDSYLHLFQPESLPLLHNVTSLTINGNTARKLAPAVAPGLMSRLPNLVSTNCSFSDMERKRPNRRTRLRSEFSKQLISIGTPNCLQKFVFELRHMNPANENFLNADVRGVVQSPYVDDLSTALRKHSQAAPGLSNFKLSGPICVGPEIFQRSGADEEDGHKQQQWQELKVVTVELSAVRPDGGWYTELDPNRGSDPSEEEEDEDEDGEDAGSEDLGNVIHDGMNSQGSSSGYDSGDSFFAMDELPPDSYGHDDEKRDLRLNGQEPSAYFRTKPTPELEALFTSAAHAAARMPSLRNMRVSLQINPSSRTGRKKQNIGFLYLAAGVKGARDVGKERDCKRLLWDAPKGWRMSGQLQEQWMSVLGDDGIMKYKEW</sequence>
<protein>
    <recommendedName>
        <fullName evidence="4">F-box domain-containing protein</fullName>
    </recommendedName>
</protein>
<accession>A0A4S9JVG6</accession>
<feature type="compositionally biased region" description="Acidic residues" evidence="1">
    <location>
        <begin position="364"/>
        <end position="380"/>
    </location>
</feature>